<dbReference type="InParanoid" id="A0A7L9FL38"/>
<keyword evidence="3" id="KW-1185">Reference proteome</keyword>
<feature type="transmembrane region" description="Helical" evidence="1">
    <location>
        <begin position="86"/>
        <end position="105"/>
    </location>
</feature>
<accession>A0A7L9FL38</accession>
<evidence type="ECO:0000313" key="2">
    <source>
        <dbReference type="EMBL" id="QOJ79545.1"/>
    </source>
</evidence>
<dbReference type="GeneID" id="59148940"/>
<dbReference type="RefSeq" id="WP_192819517.1">
    <property type="nucleotide sequence ID" value="NZ_CP062310.1"/>
</dbReference>
<evidence type="ECO:0000256" key="1">
    <source>
        <dbReference type="SAM" id="Phobius"/>
    </source>
</evidence>
<sequence>MGEKVKPSTLLIVITLIPLFLNTSIFIITEGFNITPHSPPLVYTVGSLAIAVIAILAAIIGYTMAKDEEPEWGSKLPFKVIQGVNIFSILLSIMFALLVVLVYFMKGV</sequence>
<keyword evidence="1" id="KW-0472">Membrane</keyword>
<proteinExistence type="predicted"/>
<protein>
    <submittedName>
        <fullName evidence="2">Uncharacterized protein</fullName>
    </submittedName>
</protein>
<dbReference type="EMBL" id="CP062310">
    <property type="protein sequence ID" value="QOJ79545.1"/>
    <property type="molecule type" value="Genomic_DNA"/>
</dbReference>
<dbReference type="AlphaFoldDB" id="A0A7L9FL38"/>
<feature type="transmembrane region" description="Helical" evidence="1">
    <location>
        <begin position="41"/>
        <end position="65"/>
    </location>
</feature>
<gene>
    <name evidence="2" type="ORF">IG193_03550</name>
</gene>
<keyword evidence="1" id="KW-0812">Transmembrane</keyword>
<reference evidence="2 3" key="1">
    <citation type="submission" date="2020-10" db="EMBL/GenBank/DDBJ databases">
        <title>Thermofilum lucidum 3507LT sp. nov. a novel member of Thermofilaceae family isolated from Chile hot spring, and proposal of description order Thermofilales.</title>
        <authorList>
            <person name="Zayulina K.S."/>
            <person name="Elcheninov A.G."/>
            <person name="Toshchakov S.V."/>
            <person name="Kublanov I.V."/>
        </authorList>
    </citation>
    <scope>NUCLEOTIDE SEQUENCE [LARGE SCALE GENOMIC DNA]</scope>
    <source>
        <strain evidence="2 3">3507LT</strain>
    </source>
</reference>
<name>A0A7L9FL38_9CREN</name>
<evidence type="ECO:0000313" key="3">
    <source>
        <dbReference type="Proteomes" id="UP000594121"/>
    </source>
</evidence>
<dbReference type="KEGG" id="thel:IG193_03550"/>
<feature type="transmembrane region" description="Helical" evidence="1">
    <location>
        <begin position="9"/>
        <end position="29"/>
    </location>
</feature>
<keyword evidence="1" id="KW-1133">Transmembrane helix</keyword>
<dbReference type="Proteomes" id="UP000594121">
    <property type="component" value="Chromosome"/>
</dbReference>
<organism evidence="2 3">
    <name type="scientific">Infirmifilum lucidum</name>
    <dbReference type="NCBI Taxonomy" id="2776706"/>
    <lineage>
        <taxon>Archaea</taxon>
        <taxon>Thermoproteota</taxon>
        <taxon>Thermoprotei</taxon>
        <taxon>Thermofilales</taxon>
        <taxon>Thermofilaceae</taxon>
        <taxon>Infirmifilum</taxon>
    </lineage>
</organism>